<dbReference type="Proteomes" id="UP000198703">
    <property type="component" value="Unassembled WGS sequence"/>
</dbReference>
<evidence type="ECO:0000313" key="1">
    <source>
        <dbReference type="EMBL" id="SEA72868.1"/>
    </source>
</evidence>
<accession>A0A1H4DK04</accession>
<keyword evidence="2" id="KW-1185">Reference proteome</keyword>
<gene>
    <name evidence="1" type="ORF">SAMN05444370_11073</name>
</gene>
<organism evidence="1 2">
    <name type="scientific">Rubrimonas cliftonensis</name>
    <dbReference type="NCBI Taxonomy" id="89524"/>
    <lineage>
        <taxon>Bacteria</taxon>
        <taxon>Pseudomonadati</taxon>
        <taxon>Pseudomonadota</taxon>
        <taxon>Alphaproteobacteria</taxon>
        <taxon>Rhodobacterales</taxon>
        <taxon>Paracoccaceae</taxon>
        <taxon>Rubrimonas</taxon>
    </lineage>
</organism>
<dbReference type="EMBL" id="FNQM01000010">
    <property type="protein sequence ID" value="SEA72868.1"/>
    <property type="molecule type" value="Genomic_DNA"/>
</dbReference>
<dbReference type="STRING" id="89524.SAMN05444370_11073"/>
<proteinExistence type="predicted"/>
<protein>
    <submittedName>
        <fullName evidence="1">Uncharacterized protein</fullName>
    </submittedName>
</protein>
<dbReference type="RefSeq" id="WP_093254627.1">
    <property type="nucleotide sequence ID" value="NZ_FNQM01000010.1"/>
</dbReference>
<dbReference type="AlphaFoldDB" id="A0A1H4DK04"/>
<evidence type="ECO:0000313" key="2">
    <source>
        <dbReference type="Proteomes" id="UP000198703"/>
    </source>
</evidence>
<reference evidence="1 2" key="1">
    <citation type="submission" date="2016-10" db="EMBL/GenBank/DDBJ databases">
        <authorList>
            <person name="de Groot N.N."/>
        </authorList>
    </citation>
    <scope>NUCLEOTIDE SEQUENCE [LARGE SCALE GENOMIC DNA]</scope>
    <source>
        <strain evidence="1 2">DSM 15345</strain>
    </source>
</reference>
<sequence length="160" mass="16174">MDFDPAIFQDAPLGAAAASPCSPALPDAFEGVLIAAPERVSVGLSETPVVPVCGAFQLRASDASDAPLTLHVSRDGGPAVRGLAVVEGELDEPEIPPPPGAPEPSPEALANTIISGYFHIDAQAATGAFIAPGTYEIAADFAGVRSGPVTVVVARRPARP</sequence>
<name>A0A1H4DK04_9RHOB</name>